<gene>
    <name evidence="1" type="ORF">ACFQ34_28040</name>
</gene>
<protein>
    <submittedName>
        <fullName evidence="1">Uncharacterized protein</fullName>
    </submittedName>
</protein>
<organism evidence="1 2">
    <name type="scientific">Pseudonocardia benzenivorans</name>
    <dbReference type="NCBI Taxonomy" id="228005"/>
    <lineage>
        <taxon>Bacteria</taxon>
        <taxon>Bacillati</taxon>
        <taxon>Actinomycetota</taxon>
        <taxon>Actinomycetes</taxon>
        <taxon>Pseudonocardiales</taxon>
        <taxon>Pseudonocardiaceae</taxon>
        <taxon>Pseudonocardia</taxon>
    </lineage>
</organism>
<accession>A0ABW3VPY5</accession>
<comment type="caution">
    <text evidence="1">The sequence shown here is derived from an EMBL/GenBank/DDBJ whole genome shotgun (WGS) entry which is preliminary data.</text>
</comment>
<name>A0ABW3VPY5_9PSEU</name>
<dbReference type="RefSeq" id="WP_346091689.1">
    <property type="nucleotide sequence ID" value="NZ_BAABKS010000031.1"/>
</dbReference>
<proteinExistence type="predicted"/>
<keyword evidence="2" id="KW-1185">Reference proteome</keyword>
<evidence type="ECO:0000313" key="2">
    <source>
        <dbReference type="Proteomes" id="UP001597182"/>
    </source>
</evidence>
<sequence length="147" mass="16004">MIQYVFDENGFYEGIADKLIEGLPYRRRATRGHDLCKLLNASAMLVDSGTYEKIVGETVERGLTKLGVDNLVAKAFASGSKLLVKAAFDASSFANLSKAFRVTIPLVCPDLTRCPTEAEVLKSYATPFLSEDLKTVAEALGARQRPA</sequence>
<reference evidence="2" key="1">
    <citation type="journal article" date="2019" name="Int. J. Syst. Evol. Microbiol.">
        <title>The Global Catalogue of Microorganisms (GCM) 10K type strain sequencing project: providing services to taxonomists for standard genome sequencing and annotation.</title>
        <authorList>
            <consortium name="The Broad Institute Genomics Platform"/>
            <consortium name="The Broad Institute Genome Sequencing Center for Infectious Disease"/>
            <person name="Wu L."/>
            <person name="Ma J."/>
        </authorList>
    </citation>
    <scope>NUCLEOTIDE SEQUENCE [LARGE SCALE GENOMIC DNA]</scope>
    <source>
        <strain evidence="2">CCUG 49018</strain>
    </source>
</reference>
<dbReference type="Proteomes" id="UP001597182">
    <property type="component" value="Unassembled WGS sequence"/>
</dbReference>
<evidence type="ECO:0000313" key="1">
    <source>
        <dbReference type="EMBL" id="MFD1237152.1"/>
    </source>
</evidence>
<dbReference type="EMBL" id="JBHTMB010000270">
    <property type="protein sequence ID" value="MFD1237152.1"/>
    <property type="molecule type" value="Genomic_DNA"/>
</dbReference>